<organism evidence="7 8">
    <name type="scientific">Trifolium pratense</name>
    <name type="common">Red clover</name>
    <dbReference type="NCBI Taxonomy" id="57577"/>
    <lineage>
        <taxon>Eukaryota</taxon>
        <taxon>Viridiplantae</taxon>
        <taxon>Streptophyta</taxon>
        <taxon>Embryophyta</taxon>
        <taxon>Tracheophyta</taxon>
        <taxon>Spermatophyta</taxon>
        <taxon>Magnoliopsida</taxon>
        <taxon>eudicotyledons</taxon>
        <taxon>Gunneridae</taxon>
        <taxon>Pentapetalae</taxon>
        <taxon>rosids</taxon>
        <taxon>fabids</taxon>
        <taxon>Fabales</taxon>
        <taxon>Fabaceae</taxon>
        <taxon>Papilionoideae</taxon>
        <taxon>50 kb inversion clade</taxon>
        <taxon>NPAAA clade</taxon>
        <taxon>Hologalegina</taxon>
        <taxon>IRL clade</taxon>
        <taxon>Trifolieae</taxon>
        <taxon>Trifolium</taxon>
    </lineage>
</organism>
<dbReference type="EMBL" id="ASHM01113074">
    <property type="protein sequence ID" value="PNX70397.1"/>
    <property type="molecule type" value="Genomic_DNA"/>
</dbReference>
<evidence type="ECO:0000256" key="4">
    <source>
        <dbReference type="RuleBase" id="RU004106"/>
    </source>
</evidence>
<dbReference type="PANTHER" id="PTHR42825">
    <property type="entry name" value="AMINO ACID AMINOTRANSFERASE"/>
    <property type="match status" value="1"/>
</dbReference>
<dbReference type="InterPro" id="IPR036038">
    <property type="entry name" value="Aminotransferase-like"/>
</dbReference>
<comment type="catalytic activity">
    <reaction evidence="6">
        <text>L-isoleucine + 2-oxoglutarate = (S)-3-methyl-2-oxopentanoate + L-glutamate</text>
        <dbReference type="Rhea" id="RHEA:24801"/>
        <dbReference type="ChEBI" id="CHEBI:16810"/>
        <dbReference type="ChEBI" id="CHEBI:29985"/>
        <dbReference type="ChEBI" id="CHEBI:35146"/>
        <dbReference type="ChEBI" id="CHEBI:58045"/>
        <dbReference type="EC" id="2.6.1.42"/>
    </reaction>
</comment>
<evidence type="ECO:0000313" key="7">
    <source>
        <dbReference type="EMBL" id="PNX70397.1"/>
    </source>
</evidence>
<reference evidence="7 8" key="2">
    <citation type="journal article" date="2017" name="Front. Plant Sci.">
        <title>Gene Classification and Mining of Molecular Markers Useful in Red Clover (Trifolium pratense) Breeding.</title>
        <authorList>
            <person name="Istvanek J."/>
            <person name="Dluhosova J."/>
            <person name="Dluhos P."/>
            <person name="Patkova L."/>
            <person name="Nedelnik J."/>
            <person name="Repkova J."/>
        </authorList>
    </citation>
    <scope>NUCLEOTIDE SEQUENCE [LARGE SCALE GENOMIC DNA]</scope>
    <source>
        <strain evidence="8">cv. Tatra</strain>
        <tissue evidence="7">Young leaves</tissue>
    </source>
</reference>
<dbReference type="STRING" id="57577.A0A2K3KVT9"/>
<dbReference type="GO" id="GO:0008652">
    <property type="term" value="P:amino acid biosynthetic process"/>
    <property type="evidence" value="ECO:0007669"/>
    <property type="project" value="UniProtKB-KW"/>
</dbReference>
<comment type="caution">
    <text evidence="7">The sequence shown here is derived from an EMBL/GenBank/DDBJ whole genome shotgun (WGS) entry which is preliminary data.</text>
</comment>
<name>A0A2K3KVT9_TRIPR</name>
<evidence type="ECO:0000256" key="6">
    <source>
        <dbReference type="RuleBase" id="RU004517"/>
    </source>
</evidence>
<sequence>VFQVVKEAKAKGFSDVLFLDAVEHKYIEEVSSCNAFIVKGKVISTSPTLGTILPGITRKTIIELASDLGYQVIIILKTIIELDTLIYSSISKVLGSISDLGMQRR</sequence>
<dbReference type="SUPFAM" id="SSF56752">
    <property type="entry name" value="D-aminoacid aminotransferase-like PLP-dependent enzymes"/>
    <property type="match status" value="1"/>
</dbReference>
<dbReference type="InterPro" id="IPR018300">
    <property type="entry name" value="Aminotrans_IV_CS"/>
</dbReference>
<dbReference type="ExpressionAtlas" id="A0A2K3KVT9">
    <property type="expression patterns" value="baseline"/>
</dbReference>
<dbReference type="Pfam" id="PF01063">
    <property type="entry name" value="Aminotran_4"/>
    <property type="match status" value="1"/>
</dbReference>
<comment type="catalytic activity">
    <reaction evidence="6">
        <text>L-valine + 2-oxoglutarate = 3-methyl-2-oxobutanoate + L-glutamate</text>
        <dbReference type="Rhea" id="RHEA:24813"/>
        <dbReference type="ChEBI" id="CHEBI:11851"/>
        <dbReference type="ChEBI" id="CHEBI:16810"/>
        <dbReference type="ChEBI" id="CHEBI:29985"/>
        <dbReference type="ChEBI" id="CHEBI:57762"/>
        <dbReference type="EC" id="2.6.1.42"/>
    </reaction>
</comment>
<evidence type="ECO:0000256" key="3">
    <source>
        <dbReference type="ARBA" id="ARBA00022898"/>
    </source>
</evidence>
<keyword evidence="3 5" id="KW-0663">Pyridoxal phosphate</keyword>
<dbReference type="EC" id="2.6.1.42" evidence="6"/>
<dbReference type="AlphaFoldDB" id="A0A2K3KVT9"/>
<keyword evidence="6 7" id="KW-0032">Aminotransferase</keyword>
<comment type="similarity">
    <text evidence="2 4">Belongs to the class-IV pyridoxal-phosphate-dependent aminotransferase family.</text>
</comment>
<comment type="cofactor">
    <cofactor evidence="1 5">
        <name>pyridoxal 5'-phosphate</name>
        <dbReference type="ChEBI" id="CHEBI:597326"/>
    </cofactor>
</comment>
<dbReference type="GO" id="GO:0004084">
    <property type="term" value="F:branched-chain-amino-acid transaminase activity"/>
    <property type="evidence" value="ECO:0007669"/>
    <property type="project" value="UniProtKB-EC"/>
</dbReference>
<evidence type="ECO:0000313" key="8">
    <source>
        <dbReference type="Proteomes" id="UP000236291"/>
    </source>
</evidence>
<evidence type="ECO:0000256" key="2">
    <source>
        <dbReference type="ARBA" id="ARBA00009320"/>
    </source>
</evidence>
<proteinExistence type="inferred from homology"/>
<dbReference type="GO" id="GO:0009082">
    <property type="term" value="P:branched-chain amino acid biosynthetic process"/>
    <property type="evidence" value="ECO:0007669"/>
    <property type="project" value="UniProtKB-KW"/>
</dbReference>
<dbReference type="PANTHER" id="PTHR42825:SF32">
    <property type="entry name" value="BRANCHED-CHAIN-AMINO-ACID AMINOTRANSFERASE"/>
    <property type="match status" value="1"/>
</dbReference>
<feature type="non-terminal residue" evidence="7">
    <location>
        <position position="1"/>
    </location>
</feature>
<reference evidence="7 8" key="1">
    <citation type="journal article" date="2014" name="Am. J. Bot.">
        <title>Genome assembly and annotation for red clover (Trifolium pratense; Fabaceae).</title>
        <authorList>
            <person name="Istvanek J."/>
            <person name="Jaros M."/>
            <person name="Krenek A."/>
            <person name="Repkova J."/>
        </authorList>
    </citation>
    <scope>NUCLEOTIDE SEQUENCE [LARGE SCALE GENOMIC DNA]</scope>
    <source>
        <strain evidence="8">cv. Tatra</strain>
        <tissue evidence="7">Young leaves</tissue>
    </source>
</reference>
<evidence type="ECO:0000256" key="5">
    <source>
        <dbReference type="RuleBase" id="RU004516"/>
    </source>
</evidence>
<dbReference type="PROSITE" id="PS00770">
    <property type="entry name" value="AA_TRANSFER_CLASS_4"/>
    <property type="match status" value="1"/>
</dbReference>
<dbReference type="Gene3D" id="3.20.10.10">
    <property type="entry name" value="D-amino Acid Aminotransferase, subunit A, domain 2"/>
    <property type="match status" value="1"/>
</dbReference>
<dbReference type="Proteomes" id="UP000236291">
    <property type="component" value="Unassembled WGS sequence"/>
</dbReference>
<comment type="catalytic activity">
    <reaction evidence="6">
        <text>L-leucine + 2-oxoglutarate = 4-methyl-2-oxopentanoate + L-glutamate</text>
        <dbReference type="Rhea" id="RHEA:18321"/>
        <dbReference type="ChEBI" id="CHEBI:16810"/>
        <dbReference type="ChEBI" id="CHEBI:17865"/>
        <dbReference type="ChEBI" id="CHEBI:29985"/>
        <dbReference type="ChEBI" id="CHEBI:57427"/>
        <dbReference type="EC" id="2.6.1.42"/>
    </reaction>
</comment>
<dbReference type="InterPro" id="IPR005786">
    <property type="entry name" value="B_amino_transII"/>
</dbReference>
<keyword evidence="6 7" id="KW-0808">Transferase</keyword>
<accession>A0A2K3KVT9</accession>
<dbReference type="InterPro" id="IPR001544">
    <property type="entry name" value="Aminotrans_IV"/>
</dbReference>
<keyword evidence="6" id="KW-0100">Branched-chain amino acid biosynthesis</keyword>
<evidence type="ECO:0000256" key="1">
    <source>
        <dbReference type="ARBA" id="ARBA00001933"/>
    </source>
</evidence>
<keyword evidence="6" id="KW-0028">Amino-acid biosynthesis</keyword>
<protein>
    <recommendedName>
        <fullName evidence="6">Branched-chain-amino-acid aminotransferase</fullName>
        <ecNumber evidence="6">2.6.1.42</ecNumber>
    </recommendedName>
</protein>
<dbReference type="InterPro" id="IPR043132">
    <property type="entry name" value="BCAT-like_C"/>
</dbReference>
<gene>
    <name evidence="7" type="ORF">L195_g057352</name>
</gene>